<evidence type="ECO:0000256" key="6">
    <source>
        <dbReference type="ARBA" id="ARBA00030904"/>
    </source>
</evidence>
<evidence type="ECO:0000256" key="5">
    <source>
        <dbReference type="ARBA" id="ARBA00023146"/>
    </source>
</evidence>
<evidence type="ECO:0000313" key="10">
    <source>
        <dbReference type="EMBL" id="BET98875.1"/>
    </source>
</evidence>
<comment type="catalytic activity">
    <reaction evidence="7">
        <text>tRNA(Met) + L-methionine + ATP = L-methionyl-tRNA(Met) + AMP + diphosphate</text>
        <dbReference type="Rhea" id="RHEA:13481"/>
        <dbReference type="Rhea" id="RHEA-COMP:9667"/>
        <dbReference type="Rhea" id="RHEA-COMP:9698"/>
        <dbReference type="ChEBI" id="CHEBI:30616"/>
        <dbReference type="ChEBI" id="CHEBI:33019"/>
        <dbReference type="ChEBI" id="CHEBI:57844"/>
        <dbReference type="ChEBI" id="CHEBI:78442"/>
        <dbReference type="ChEBI" id="CHEBI:78530"/>
        <dbReference type="ChEBI" id="CHEBI:456215"/>
        <dbReference type="EC" id="6.1.1.10"/>
    </reaction>
</comment>
<evidence type="ECO:0000256" key="3">
    <source>
        <dbReference type="ARBA" id="ARBA00022840"/>
    </source>
</evidence>
<evidence type="ECO:0000259" key="9">
    <source>
        <dbReference type="Pfam" id="PF09334"/>
    </source>
</evidence>
<keyword evidence="11" id="KW-1185">Reference proteome</keyword>
<keyword evidence="3 8" id="KW-0067">ATP-binding</keyword>
<evidence type="ECO:0000256" key="8">
    <source>
        <dbReference type="RuleBase" id="RU363039"/>
    </source>
</evidence>
<geneLocation type="plasmid" evidence="10 11">
    <name>pXT29</name>
</geneLocation>
<keyword evidence="5 8" id="KW-0030">Aminoacyl-tRNA synthetase</keyword>
<keyword evidence="10" id="KW-0614">Plasmid</keyword>
<dbReference type="InterPro" id="IPR001412">
    <property type="entry name" value="aa-tRNA-synth_I_CS"/>
</dbReference>
<dbReference type="NCBIfam" id="NF008859">
    <property type="entry name" value="PRK11893.2-1"/>
    <property type="match status" value="1"/>
</dbReference>
<proteinExistence type="inferred from homology"/>
<keyword evidence="1 8" id="KW-0436">Ligase</keyword>
<evidence type="ECO:0000256" key="7">
    <source>
        <dbReference type="ARBA" id="ARBA00047364"/>
    </source>
</evidence>
<dbReference type="PANTHER" id="PTHR45765:SF1">
    <property type="entry name" value="METHIONINE--TRNA LIGASE, CYTOPLASMIC"/>
    <property type="match status" value="1"/>
</dbReference>
<keyword evidence="4 8" id="KW-0648">Protein biosynthesis</keyword>
<dbReference type="InterPro" id="IPR014729">
    <property type="entry name" value="Rossmann-like_a/b/a_fold"/>
</dbReference>
<dbReference type="PANTHER" id="PTHR45765">
    <property type="entry name" value="METHIONINE--TRNA LIGASE"/>
    <property type="match status" value="1"/>
</dbReference>
<dbReference type="RefSeq" id="WP_374053718.1">
    <property type="nucleotide sequence ID" value="NZ_AP028980.1"/>
</dbReference>
<sequence>MAKFIVTATPPTPNGDLHLGHLSGPFLAADVMQRRLKQLGHDVLFVTYSDDYQSYLPRKTQTLRRKPFAYARLMCQAMKLSLELVNIHFDTFMQAADTLAYQHSGEHYTGLIADQIELKAHKTFYCATCNLYGYEGFGRTQCNWCGTSSDTSQCEHCARVPDIEKITTMTCMSCQGAMQPVQVKQHIWKIGQNYPAVKAALQQRTMRSCLASYLDEVLSNENEQWPLTRPGDTGMPVVALDNYPLHTWFLGLSGYRSCVESYLTAHPERGDFSEWWAPDTELVHFLGFDCSYSHAVGYSSLLLADQNGPRPGTFITNRFLKLDGEDFSTSRGHAVWLKDLAGQYPSDAIRLFSALTAPETAVSNFSREQFQYWYHKVFLPLVKQAEQITNSGITLTTEQQQRLHSHSACLNWQQAASLEAFSIAGMARSALDLYEFIQSDDVLSVAPEAWQILAKLLLSLCPDLAGEILSLPTSGVQSATVFHEPA</sequence>
<evidence type="ECO:0000313" key="11">
    <source>
        <dbReference type="Proteomes" id="UP001529514"/>
    </source>
</evidence>
<reference evidence="10 11" key="1">
    <citation type="submission" date="2023-10" db="EMBL/GenBank/DDBJ databases">
        <title>Xenorhabdus taiwanensis sp. nov., a symbiotic bacterium associated with the entomopathogenic nematode Steinernema taiwanensis.</title>
        <authorList>
            <person name="Tseng C.T."/>
            <person name="Shu H.Y."/>
            <person name="Chen M.H."/>
            <person name="Fang Y.J."/>
            <person name="Wu T.L."/>
            <person name="Lin Y.C."/>
            <person name="Huang C.J."/>
        </authorList>
    </citation>
    <scope>NUCLEOTIDE SEQUENCE [LARGE SCALE GENOMIC DNA]</scope>
    <source>
        <strain evidence="10 11">TCT-1</strain>
        <plasmid evidence="10 11">pXT29</plasmid>
    </source>
</reference>
<dbReference type="Gene3D" id="2.20.28.20">
    <property type="entry name" value="Methionyl-tRNA synthetase, Zn-domain"/>
    <property type="match status" value="1"/>
</dbReference>
<gene>
    <name evidence="10" type="ORF">TCT1_37960</name>
</gene>
<dbReference type="InterPro" id="IPR023458">
    <property type="entry name" value="Met-tRNA_ligase_1"/>
</dbReference>
<dbReference type="InterPro" id="IPR033911">
    <property type="entry name" value="MetRS_core"/>
</dbReference>
<dbReference type="Proteomes" id="UP001529514">
    <property type="component" value="Plasmid pXT29"/>
</dbReference>
<organism evidence="10 11">
    <name type="scientific">Xenorhabdus taiwanensis</name>
    <dbReference type="NCBI Taxonomy" id="3085177"/>
    <lineage>
        <taxon>Bacteria</taxon>
        <taxon>Pseudomonadati</taxon>
        <taxon>Pseudomonadota</taxon>
        <taxon>Gammaproteobacteria</taxon>
        <taxon>Enterobacterales</taxon>
        <taxon>Morganellaceae</taxon>
        <taxon>Xenorhabdus</taxon>
    </lineage>
</organism>
<dbReference type="SUPFAM" id="SSF52374">
    <property type="entry name" value="Nucleotidylyl transferase"/>
    <property type="match status" value="1"/>
</dbReference>
<evidence type="ECO:0000256" key="2">
    <source>
        <dbReference type="ARBA" id="ARBA00022741"/>
    </source>
</evidence>
<dbReference type="PROSITE" id="PS00178">
    <property type="entry name" value="AA_TRNA_LIGASE_I"/>
    <property type="match status" value="1"/>
</dbReference>
<dbReference type="InterPro" id="IPR015413">
    <property type="entry name" value="Methionyl/Leucyl_tRNA_Synth"/>
</dbReference>
<dbReference type="PRINTS" id="PR01041">
    <property type="entry name" value="TRNASYNTHMET"/>
</dbReference>
<dbReference type="InterPro" id="IPR029038">
    <property type="entry name" value="MetRS_Zn"/>
</dbReference>
<dbReference type="Pfam" id="PF09334">
    <property type="entry name" value="tRNA-synt_1g"/>
    <property type="match status" value="1"/>
</dbReference>
<dbReference type="Gene3D" id="3.40.50.620">
    <property type="entry name" value="HUPs"/>
    <property type="match status" value="1"/>
</dbReference>
<dbReference type="GO" id="GO:0016874">
    <property type="term" value="F:ligase activity"/>
    <property type="evidence" value="ECO:0007669"/>
    <property type="project" value="UniProtKB-KW"/>
</dbReference>
<evidence type="ECO:0000256" key="4">
    <source>
        <dbReference type="ARBA" id="ARBA00022917"/>
    </source>
</evidence>
<accession>A0ABM8K145</accession>
<protein>
    <recommendedName>
        <fullName evidence="6">Methionyl-tRNA synthetase</fullName>
    </recommendedName>
</protein>
<comment type="similarity">
    <text evidence="8">Belongs to the class-I aminoacyl-tRNA synthetase family.</text>
</comment>
<dbReference type="EMBL" id="AP028980">
    <property type="protein sequence ID" value="BET98875.1"/>
    <property type="molecule type" value="Genomic_DNA"/>
</dbReference>
<evidence type="ECO:0000256" key="1">
    <source>
        <dbReference type="ARBA" id="ARBA00022598"/>
    </source>
</evidence>
<feature type="domain" description="Methionyl/Leucyl tRNA synthetase" evidence="9">
    <location>
        <begin position="5"/>
        <end position="371"/>
    </location>
</feature>
<name>A0ABM8K145_9GAMM</name>
<keyword evidence="2 8" id="KW-0547">Nucleotide-binding</keyword>